<dbReference type="Pfam" id="PF06831">
    <property type="entry name" value="H2TH"/>
    <property type="match status" value="1"/>
</dbReference>
<dbReference type="InterPro" id="IPR035937">
    <property type="entry name" value="FPG_N"/>
</dbReference>
<accession>A0AAV7R9Y1</accession>
<comment type="similarity">
    <text evidence="2">Belongs to the FPG family.</text>
</comment>
<evidence type="ECO:0000313" key="27">
    <source>
        <dbReference type="Proteomes" id="UP001066276"/>
    </source>
</evidence>
<evidence type="ECO:0000313" key="26">
    <source>
        <dbReference type="EMBL" id="KAJ1148913.1"/>
    </source>
</evidence>
<dbReference type="SUPFAM" id="SSF81624">
    <property type="entry name" value="N-terminal domain of MutM-like DNA repair proteins"/>
    <property type="match status" value="1"/>
</dbReference>
<evidence type="ECO:0000256" key="13">
    <source>
        <dbReference type="ARBA" id="ARBA00023239"/>
    </source>
</evidence>
<keyword evidence="6" id="KW-0227">DNA damage</keyword>
<keyword evidence="16" id="KW-0326">Glycosidase</keyword>
<keyword evidence="14" id="KW-0539">Nucleus</keyword>
<evidence type="ECO:0000256" key="2">
    <source>
        <dbReference type="ARBA" id="ARBA00009409"/>
    </source>
</evidence>
<comment type="subunit">
    <text evidence="18">Binds EP300.</text>
</comment>
<evidence type="ECO:0000256" key="11">
    <source>
        <dbReference type="ARBA" id="ARBA00023125"/>
    </source>
</evidence>
<dbReference type="GO" id="GO:0005634">
    <property type="term" value="C:nucleus"/>
    <property type="evidence" value="ECO:0007669"/>
    <property type="project" value="UniProtKB-SubCell"/>
</dbReference>
<evidence type="ECO:0000256" key="19">
    <source>
        <dbReference type="ARBA" id="ARBA00073167"/>
    </source>
</evidence>
<evidence type="ECO:0000256" key="24">
    <source>
        <dbReference type="SAM" id="MobiDB-lite"/>
    </source>
</evidence>
<keyword evidence="8" id="KW-0378">Hydrolase</keyword>
<keyword evidence="5" id="KW-0479">Metal-binding</keyword>
<evidence type="ECO:0000256" key="4">
    <source>
        <dbReference type="ARBA" id="ARBA00022553"/>
    </source>
</evidence>
<evidence type="ECO:0000256" key="17">
    <source>
        <dbReference type="ARBA" id="ARBA00056755"/>
    </source>
</evidence>
<dbReference type="SMART" id="SM00898">
    <property type="entry name" value="Fapy_DNA_glyco"/>
    <property type="match status" value="1"/>
</dbReference>
<dbReference type="Gene3D" id="3.20.190.10">
    <property type="entry name" value="MutM-like, N-terminal"/>
    <property type="match status" value="1"/>
</dbReference>
<keyword evidence="4" id="KW-0597">Phosphoprotein</keyword>
<sequence length="406" mass="45442">MIQRRIPPPATDPTPISDQKDFKIAKAWCTSLQNGIAIIRDDVSHGYHHGQSQQTPKPSLIVAFIYHTLLCMIPAAIFAKMPEGPSVKKFYTLAFPFVGRFVVKVAGSTKQINLKDVNGCKFQDCQVHGKNLFLAFGSDLQSAANDDLPREGLEAGPSPEDTVHPQGNSVMLKDNEQEMSKTVGRNQTNKNKASNELARGRTTCKWLRFHFGMYGSIRANEFARTKQANKRGDWKDPAPRLVLNFDDGGFLAFYNCRMDWCSRPVIKPASDILSAGFHRGQALEALRNSRPVCFTLLDQRYFSGLGNIIKNEILFLAGIHPLTPGSLLGPKTLETIVDHAIRFTSDWLHNKLQGIRMHHQIYLKDICPLGHLVMKDNFGPPGGLQRPTWWCPECQPQIPINQVESA</sequence>
<evidence type="ECO:0000256" key="21">
    <source>
        <dbReference type="ARBA" id="ARBA00081875"/>
    </source>
</evidence>
<dbReference type="Gene3D" id="1.10.8.50">
    <property type="match status" value="1"/>
</dbReference>
<keyword evidence="9" id="KW-0862">Zinc</keyword>
<evidence type="ECO:0000256" key="7">
    <source>
        <dbReference type="ARBA" id="ARBA00022771"/>
    </source>
</evidence>
<evidence type="ECO:0000256" key="8">
    <source>
        <dbReference type="ARBA" id="ARBA00022801"/>
    </source>
</evidence>
<keyword evidence="27" id="KW-1185">Reference proteome</keyword>
<dbReference type="Proteomes" id="UP001066276">
    <property type="component" value="Chromosome 5"/>
</dbReference>
<organism evidence="26 27">
    <name type="scientific">Pleurodeles waltl</name>
    <name type="common">Iberian ribbed newt</name>
    <dbReference type="NCBI Taxonomy" id="8319"/>
    <lineage>
        <taxon>Eukaryota</taxon>
        <taxon>Metazoa</taxon>
        <taxon>Chordata</taxon>
        <taxon>Craniata</taxon>
        <taxon>Vertebrata</taxon>
        <taxon>Euteleostomi</taxon>
        <taxon>Amphibia</taxon>
        <taxon>Batrachia</taxon>
        <taxon>Caudata</taxon>
        <taxon>Salamandroidea</taxon>
        <taxon>Salamandridae</taxon>
        <taxon>Pleurodelinae</taxon>
        <taxon>Pleurodeles</taxon>
    </lineage>
</organism>
<dbReference type="SMART" id="SM01232">
    <property type="entry name" value="H2TH"/>
    <property type="match status" value="1"/>
</dbReference>
<dbReference type="PANTHER" id="PTHR22993">
    <property type="entry name" value="FORMAMIDOPYRIMIDINE-DNA GLYCOSYLASE"/>
    <property type="match status" value="1"/>
</dbReference>
<dbReference type="InterPro" id="IPR012319">
    <property type="entry name" value="FPG_cat"/>
</dbReference>
<dbReference type="EC" id="4.2.99.18" evidence="3"/>
<evidence type="ECO:0000256" key="10">
    <source>
        <dbReference type="ARBA" id="ARBA00022990"/>
    </source>
</evidence>
<dbReference type="InterPro" id="IPR015886">
    <property type="entry name" value="H2TH_FPG"/>
</dbReference>
<keyword evidence="13" id="KW-0456">Lyase</keyword>
<keyword evidence="11" id="KW-0238">DNA-binding</keyword>
<dbReference type="GO" id="GO:0140078">
    <property type="term" value="F:class I DNA-(apurinic or apyrimidinic site) endonuclease activity"/>
    <property type="evidence" value="ECO:0007669"/>
    <property type="project" value="UniProtKB-EC"/>
</dbReference>
<evidence type="ECO:0000256" key="3">
    <source>
        <dbReference type="ARBA" id="ARBA00012720"/>
    </source>
</evidence>
<evidence type="ECO:0000256" key="5">
    <source>
        <dbReference type="ARBA" id="ARBA00022723"/>
    </source>
</evidence>
<dbReference type="InterPro" id="IPR010979">
    <property type="entry name" value="Ribosomal_uS13-like_H2TH"/>
</dbReference>
<evidence type="ECO:0000256" key="6">
    <source>
        <dbReference type="ARBA" id="ARBA00022763"/>
    </source>
</evidence>
<keyword evidence="12" id="KW-0234">DNA repair</keyword>
<evidence type="ECO:0000256" key="12">
    <source>
        <dbReference type="ARBA" id="ARBA00023204"/>
    </source>
</evidence>
<dbReference type="GO" id="GO:0019104">
    <property type="term" value="F:DNA N-glycosylase activity"/>
    <property type="evidence" value="ECO:0007669"/>
    <property type="project" value="InterPro"/>
</dbReference>
<keyword evidence="7" id="KW-0863">Zinc-finger</keyword>
<keyword evidence="15" id="KW-0511">Multifunctional enzyme</keyword>
<comment type="function">
    <text evidence="17">Involved in base excision repair of DNA damaged by oxidation or by mutagenic agents. Has DNA glycosylase activity towards 5-hydroxyuracil and other oxidized derivatives of cytosine with a preference for mismatched double-stranded DNA (DNA bubbles). Has low or no DNA glycosylase activity towards thymine glycol, 2-hydroxyadenine, hypoxanthine and 8-oxoguanine. Has AP (apurinic/apyrimidinic) lyase activity and introduces nicks in the DNA strand. Cleaves the DNA backbone by beta-delta elimination to generate a single-strand break at the site of the removed base with both 3'- and 5'-phosphates.</text>
</comment>
<evidence type="ECO:0000256" key="15">
    <source>
        <dbReference type="ARBA" id="ARBA00023268"/>
    </source>
</evidence>
<evidence type="ECO:0000256" key="18">
    <source>
        <dbReference type="ARBA" id="ARBA00062783"/>
    </source>
</evidence>
<comment type="subcellular location">
    <subcellularLocation>
        <location evidence="1">Nucleus</location>
    </subcellularLocation>
</comment>
<dbReference type="GO" id="GO:0006284">
    <property type="term" value="P:base-excision repair"/>
    <property type="evidence" value="ECO:0007669"/>
    <property type="project" value="InterPro"/>
</dbReference>
<evidence type="ECO:0000256" key="14">
    <source>
        <dbReference type="ARBA" id="ARBA00023242"/>
    </source>
</evidence>
<keyword evidence="10" id="KW-0007">Acetylation</keyword>
<dbReference type="GO" id="GO:0008270">
    <property type="term" value="F:zinc ion binding"/>
    <property type="evidence" value="ECO:0007669"/>
    <property type="project" value="UniProtKB-KW"/>
</dbReference>
<dbReference type="EMBL" id="JANPWB010000009">
    <property type="protein sequence ID" value="KAJ1148913.1"/>
    <property type="molecule type" value="Genomic_DNA"/>
</dbReference>
<evidence type="ECO:0000256" key="16">
    <source>
        <dbReference type="ARBA" id="ARBA00023295"/>
    </source>
</evidence>
<dbReference type="PANTHER" id="PTHR22993:SF29">
    <property type="entry name" value="ENDONUCLEASE 8-LIKE 2"/>
    <property type="match status" value="1"/>
</dbReference>
<evidence type="ECO:0000256" key="9">
    <source>
        <dbReference type="ARBA" id="ARBA00022833"/>
    </source>
</evidence>
<dbReference type="FunFam" id="1.10.8.50:FF:000010">
    <property type="entry name" value="endonuclease 8-like 2"/>
    <property type="match status" value="1"/>
</dbReference>
<evidence type="ECO:0000256" key="23">
    <source>
        <dbReference type="ARBA" id="ARBA00083340"/>
    </source>
</evidence>
<dbReference type="SUPFAM" id="SSF46946">
    <property type="entry name" value="S13-like H2TH domain"/>
    <property type="match status" value="1"/>
</dbReference>
<dbReference type="AlphaFoldDB" id="A0AAV7R9Y1"/>
<evidence type="ECO:0000256" key="22">
    <source>
        <dbReference type="ARBA" id="ARBA00082923"/>
    </source>
</evidence>
<feature type="domain" description="Formamidopyrimidine-DNA glycosylase catalytic" evidence="25">
    <location>
        <begin position="82"/>
        <end position="260"/>
    </location>
</feature>
<feature type="region of interest" description="Disordered" evidence="24">
    <location>
        <begin position="146"/>
        <end position="168"/>
    </location>
</feature>
<proteinExistence type="inferred from homology"/>
<evidence type="ECO:0000259" key="25">
    <source>
        <dbReference type="PROSITE" id="PS51068"/>
    </source>
</evidence>
<gene>
    <name evidence="26" type="ORF">NDU88_001737</name>
</gene>
<dbReference type="PROSITE" id="PS51068">
    <property type="entry name" value="FPG_CAT"/>
    <property type="match status" value="1"/>
</dbReference>
<evidence type="ECO:0000256" key="20">
    <source>
        <dbReference type="ARBA" id="ARBA00076845"/>
    </source>
</evidence>
<protein>
    <recommendedName>
        <fullName evidence="19">Endonuclease 8-like 2</fullName>
        <ecNumber evidence="3">4.2.99.18</ecNumber>
    </recommendedName>
    <alternativeName>
        <fullName evidence="21">DNA glycosylase/AP lyase Neil2</fullName>
    </alternativeName>
    <alternativeName>
        <fullName evidence="20">DNA-(apurinic or apyrimidinic site) lyase Neil2</fullName>
    </alternativeName>
    <alternativeName>
        <fullName evidence="23">Endonuclease VIII-like 2</fullName>
    </alternativeName>
    <alternativeName>
        <fullName evidence="22">Nei-like protein 2</fullName>
    </alternativeName>
</protein>
<reference evidence="26" key="1">
    <citation type="journal article" date="2022" name="bioRxiv">
        <title>Sequencing and chromosome-scale assembly of the giantPleurodeles waltlgenome.</title>
        <authorList>
            <person name="Brown T."/>
            <person name="Elewa A."/>
            <person name="Iarovenko S."/>
            <person name="Subramanian E."/>
            <person name="Araus A.J."/>
            <person name="Petzold A."/>
            <person name="Susuki M."/>
            <person name="Suzuki K.-i.T."/>
            <person name="Hayashi T."/>
            <person name="Toyoda A."/>
            <person name="Oliveira C."/>
            <person name="Osipova E."/>
            <person name="Leigh N.D."/>
            <person name="Simon A."/>
            <person name="Yun M.H."/>
        </authorList>
    </citation>
    <scope>NUCLEOTIDE SEQUENCE</scope>
    <source>
        <strain evidence="26">20211129_DDA</strain>
        <tissue evidence="26">Liver</tissue>
    </source>
</reference>
<dbReference type="GO" id="GO:0003684">
    <property type="term" value="F:damaged DNA binding"/>
    <property type="evidence" value="ECO:0007669"/>
    <property type="project" value="InterPro"/>
</dbReference>
<name>A0AAV7R9Y1_PLEWA</name>
<evidence type="ECO:0000256" key="1">
    <source>
        <dbReference type="ARBA" id="ARBA00004123"/>
    </source>
</evidence>
<comment type="caution">
    <text evidence="26">The sequence shown here is derived from an EMBL/GenBank/DDBJ whole genome shotgun (WGS) entry which is preliminary data.</text>
</comment>